<feature type="compositionally biased region" description="Low complexity" evidence="1">
    <location>
        <begin position="238"/>
        <end position="262"/>
    </location>
</feature>
<reference evidence="2" key="1">
    <citation type="submission" date="2022-01" db="EMBL/GenBank/DDBJ databases">
        <title>Novel bile acid biosynthetic pathways are enriched in the microbiome of centenarians.</title>
        <authorList>
            <person name="Sato Y."/>
            <person name="Atarashi K."/>
            <person name="Plichta R.D."/>
            <person name="Arai Y."/>
            <person name="Sasajima S."/>
            <person name="Kearney M.S."/>
            <person name="Suda W."/>
            <person name="Takeshita K."/>
            <person name="Sasaki T."/>
            <person name="Okamoto S."/>
            <person name="Skelly N.A."/>
            <person name="Okamura Y."/>
            <person name="Vlamakis H."/>
            <person name="Li Y."/>
            <person name="Tanoue T."/>
            <person name="Takei H."/>
            <person name="Nittono H."/>
            <person name="Narushima S."/>
            <person name="Irie J."/>
            <person name="Itoh H."/>
            <person name="Moriya K."/>
            <person name="Sugiura Y."/>
            <person name="Suematsu M."/>
            <person name="Moritoki N."/>
            <person name="Shibata S."/>
            <person name="Littman R.D."/>
            <person name="Fischbach A.M."/>
            <person name="Uwamino Y."/>
            <person name="Inoue T."/>
            <person name="Honda A."/>
            <person name="Hattori M."/>
            <person name="Murai T."/>
            <person name="Xavier J.R."/>
            <person name="Hirose N."/>
            <person name="Honda K."/>
        </authorList>
    </citation>
    <scope>NUCLEOTIDE SEQUENCE</scope>
    <source>
        <strain evidence="2">CE91-St3</strain>
    </source>
</reference>
<organism evidence="2 3">
    <name type="scientific">Parabacteroides merdae</name>
    <dbReference type="NCBI Taxonomy" id="46503"/>
    <lineage>
        <taxon>Bacteria</taxon>
        <taxon>Pseudomonadati</taxon>
        <taxon>Bacteroidota</taxon>
        <taxon>Bacteroidia</taxon>
        <taxon>Bacteroidales</taxon>
        <taxon>Tannerellaceae</taxon>
        <taxon>Parabacteroides</taxon>
    </lineage>
</organism>
<dbReference type="Proteomes" id="UP001055114">
    <property type="component" value="Unassembled WGS sequence"/>
</dbReference>
<dbReference type="RefSeq" id="WP_075965546.1">
    <property type="nucleotide sequence ID" value="NZ_BQNZ01000003.1"/>
</dbReference>
<name>A0AA37KB44_9BACT</name>
<proteinExistence type="predicted"/>
<comment type="caution">
    <text evidence="2">The sequence shown here is derived from an EMBL/GenBank/DDBJ whole genome shotgun (WGS) entry which is preliminary data.</text>
</comment>
<evidence type="ECO:0000313" key="2">
    <source>
        <dbReference type="EMBL" id="GKH73319.1"/>
    </source>
</evidence>
<evidence type="ECO:0008006" key="4">
    <source>
        <dbReference type="Google" id="ProtNLM"/>
    </source>
</evidence>
<evidence type="ECO:0000256" key="1">
    <source>
        <dbReference type="SAM" id="MobiDB-lite"/>
    </source>
</evidence>
<dbReference type="EMBL" id="BQNZ01000003">
    <property type="protein sequence ID" value="GKH73319.1"/>
    <property type="molecule type" value="Genomic_DNA"/>
</dbReference>
<dbReference type="AlphaFoldDB" id="A0AA37KB44"/>
<gene>
    <name evidence="2" type="ORF">CE91St3_31820</name>
</gene>
<evidence type="ECO:0000313" key="3">
    <source>
        <dbReference type="Proteomes" id="UP001055114"/>
    </source>
</evidence>
<sequence>MDKLIETININQIPFEDIERKMGVPPSAFLNAPDSEDIIDALTTLTNGRSCLTPQVDLGDYNLGFRYARFSLYAKNGRYCFRVHPVRDQEEFVNEFNLDAREIELLYKGEKIIKMADLEQTGQPVECLIQLIPGTNAQVACPRYTIDIPNRIGGQEITHEMKAELTSGAKMTITNKDNVPFDIQIDLVSHNMLKIAENKDRLLRSAGSIGQSQETRGMSSVLGGGKSTKPATSKSKGKGSQAGKNVAAEQASAPSQGQSQQSEGHRGGLKR</sequence>
<feature type="region of interest" description="Disordered" evidence="1">
    <location>
        <begin position="208"/>
        <end position="271"/>
    </location>
</feature>
<feature type="compositionally biased region" description="Polar residues" evidence="1">
    <location>
        <begin position="208"/>
        <end position="218"/>
    </location>
</feature>
<protein>
    <recommendedName>
        <fullName evidence="4">DUF3945 domain-containing protein</fullName>
    </recommendedName>
</protein>
<accession>A0AA37KB44</accession>